<evidence type="ECO:0000256" key="3">
    <source>
        <dbReference type="ARBA" id="ARBA00022475"/>
    </source>
</evidence>
<evidence type="ECO:0000256" key="1">
    <source>
        <dbReference type="ARBA" id="ARBA00004651"/>
    </source>
</evidence>
<dbReference type="GO" id="GO:0005886">
    <property type="term" value="C:plasma membrane"/>
    <property type="evidence" value="ECO:0007669"/>
    <property type="project" value="UniProtKB-SubCell"/>
</dbReference>
<dbReference type="AlphaFoldDB" id="A0A5C4UWK6"/>
<evidence type="ECO:0000256" key="4">
    <source>
        <dbReference type="ARBA" id="ARBA00022692"/>
    </source>
</evidence>
<dbReference type="Pfam" id="PF07681">
    <property type="entry name" value="DoxX"/>
    <property type="match status" value="1"/>
</dbReference>
<dbReference type="InterPro" id="IPR032808">
    <property type="entry name" value="DoxX"/>
</dbReference>
<accession>A0A5C4UWK6</accession>
<dbReference type="PANTHER" id="PTHR33452">
    <property type="entry name" value="OXIDOREDUCTASE CATD-RELATED"/>
    <property type="match status" value="1"/>
</dbReference>
<keyword evidence="9" id="KW-1185">Reference proteome</keyword>
<evidence type="ECO:0000256" key="6">
    <source>
        <dbReference type="ARBA" id="ARBA00023136"/>
    </source>
</evidence>
<organism evidence="8 9">
    <name type="scientific">Streptomyces sedi</name>
    <dbReference type="NCBI Taxonomy" id="555059"/>
    <lineage>
        <taxon>Bacteria</taxon>
        <taxon>Bacillati</taxon>
        <taxon>Actinomycetota</taxon>
        <taxon>Actinomycetes</taxon>
        <taxon>Kitasatosporales</taxon>
        <taxon>Streptomycetaceae</taxon>
        <taxon>Streptomyces</taxon>
    </lineage>
</organism>
<comment type="caution">
    <text evidence="8">The sequence shown here is derived from an EMBL/GenBank/DDBJ whole genome shotgun (WGS) entry which is preliminary data.</text>
</comment>
<evidence type="ECO:0000313" key="9">
    <source>
        <dbReference type="Proteomes" id="UP000311713"/>
    </source>
</evidence>
<evidence type="ECO:0000256" key="2">
    <source>
        <dbReference type="ARBA" id="ARBA00006679"/>
    </source>
</evidence>
<comment type="similarity">
    <text evidence="2">Belongs to the DoxX family.</text>
</comment>
<proteinExistence type="inferred from homology"/>
<dbReference type="EMBL" id="VDGT01000015">
    <property type="protein sequence ID" value="TNM27928.1"/>
    <property type="molecule type" value="Genomic_DNA"/>
</dbReference>
<keyword evidence="4 7" id="KW-0812">Transmembrane</keyword>
<protein>
    <submittedName>
        <fullName evidence="8">DoxX family membrane protein</fullName>
    </submittedName>
</protein>
<keyword evidence="5 7" id="KW-1133">Transmembrane helix</keyword>
<keyword evidence="3" id="KW-1003">Cell membrane</keyword>
<sequence>MDVVLLIGRVLFVLLFFHSAIGHLTKTTPMAGYAGSQGIPFPWLAVFGSGLLQLLGGALVLLGLWPDVGALLLAVFLLPTAVLMHPFWKREDEEARQGDQLHFLKDVALAGAALMLFALFAHAGDDLGLTASGPLFDLG</sequence>
<dbReference type="OrthoDB" id="329282at2"/>
<comment type="subcellular location">
    <subcellularLocation>
        <location evidence="1">Cell membrane</location>
        <topology evidence="1">Multi-pass membrane protein</topology>
    </subcellularLocation>
</comment>
<dbReference type="PANTHER" id="PTHR33452:SF1">
    <property type="entry name" value="INNER MEMBRANE PROTEIN YPHA-RELATED"/>
    <property type="match status" value="1"/>
</dbReference>
<name>A0A5C4UWK6_9ACTN</name>
<feature type="transmembrane region" description="Helical" evidence="7">
    <location>
        <begin position="107"/>
        <end position="124"/>
    </location>
</feature>
<reference evidence="8 9" key="1">
    <citation type="submission" date="2019-06" db="EMBL/GenBank/DDBJ databases">
        <title>Draft genome of Streptomyces sedi sp. JCM16909.</title>
        <authorList>
            <person name="Klykleung N."/>
            <person name="Tanasupawat S."/>
            <person name="Kudo T."/>
            <person name="Yuki M."/>
            <person name="Ohkuma M."/>
        </authorList>
    </citation>
    <scope>NUCLEOTIDE SEQUENCE [LARGE SCALE GENOMIC DNA]</scope>
    <source>
        <strain evidence="8 9">JCM 16909</strain>
    </source>
</reference>
<feature type="transmembrane region" description="Helical" evidence="7">
    <location>
        <begin position="44"/>
        <end position="62"/>
    </location>
</feature>
<dbReference type="InterPro" id="IPR051907">
    <property type="entry name" value="DoxX-like_oxidoreductase"/>
</dbReference>
<feature type="transmembrane region" description="Helical" evidence="7">
    <location>
        <begin position="68"/>
        <end position="87"/>
    </location>
</feature>
<evidence type="ECO:0000313" key="8">
    <source>
        <dbReference type="EMBL" id="TNM27928.1"/>
    </source>
</evidence>
<evidence type="ECO:0000256" key="5">
    <source>
        <dbReference type="ARBA" id="ARBA00022989"/>
    </source>
</evidence>
<keyword evidence="6 7" id="KW-0472">Membrane</keyword>
<dbReference type="Proteomes" id="UP000311713">
    <property type="component" value="Unassembled WGS sequence"/>
</dbReference>
<feature type="transmembrane region" description="Helical" evidence="7">
    <location>
        <begin position="6"/>
        <end position="24"/>
    </location>
</feature>
<evidence type="ECO:0000256" key="7">
    <source>
        <dbReference type="SAM" id="Phobius"/>
    </source>
</evidence>
<gene>
    <name evidence="8" type="ORF">FH715_19235</name>
</gene>
<dbReference type="RefSeq" id="WP_139647000.1">
    <property type="nucleotide sequence ID" value="NZ_BAAAZS010000017.1"/>
</dbReference>